<evidence type="ECO:0000256" key="7">
    <source>
        <dbReference type="SAM" id="SignalP"/>
    </source>
</evidence>
<dbReference type="PROSITE" id="PS51318">
    <property type="entry name" value="TAT"/>
    <property type="match status" value="1"/>
</dbReference>
<feature type="domain" description="Beta-lactamase class A catalytic" evidence="8">
    <location>
        <begin position="53"/>
        <end position="264"/>
    </location>
</feature>
<evidence type="ECO:0000256" key="2">
    <source>
        <dbReference type="ARBA" id="ARBA00009009"/>
    </source>
</evidence>
<evidence type="ECO:0000313" key="10">
    <source>
        <dbReference type="Proteomes" id="UP000051863"/>
    </source>
</evidence>
<gene>
    <name evidence="9" type="ORF">ABB27_11205</name>
</gene>
<dbReference type="AlphaFoldDB" id="A0A0R0CLX2"/>
<reference evidence="9 10" key="1">
    <citation type="submission" date="2015-05" db="EMBL/GenBank/DDBJ databases">
        <title>Genome sequencing and analysis of members of genus Stenotrophomonas.</title>
        <authorList>
            <person name="Patil P.P."/>
            <person name="Midha S."/>
            <person name="Patil P.B."/>
        </authorList>
    </citation>
    <scope>NUCLEOTIDE SEQUENCE [LARGE SCALE GENOMIC DNA]</scope>
    <source>
        <strain evidence="9 10">DSM 18941</strain>
    </source>
</reference>
<sequence length="297" mass="31430">MFARRQFLMLGGAALASTLLPAVLAKTAQAATPAPANGTDFAALEKASGGRLGVCLWHPASGARYGHRMDERFPMCSTVKFPLAAAILHRVDAGKLSLDQRVAVRQGDIISHSPFTGRHVGKDMTVRDLCRATLIISDNAAANLLLPLIGGPAGLTAFLREHGDRITVSARNEPELNRFAPGDPRDTTSPAAMAGNLQRFLLGDVLSPASRQQLADWLIDNQTGDARLRAGLPQGWRVGDKTGSNGQDTSNDIAVLWPLAGGPAWLLSCYLQGSALDDDGRDGILRQVGELAGARLG</sequence>
<dbReference type="EMBL" id="LDJJ01000036">
    <property type="protein sequence ID" value="KRG67034.1"/>
    <property type="molecule type" value="Genomic_DNA"/>
</dbReference>
<dbReference type="InterPro" id="IPR045155">
    <property type="entry name" value="Beta-lactam_cat"/>
</dbReference>
<dbReference type="GO" id="GO:0008800">
    <property type="term" value="F:beta-lactamase activity"/>
    <property type="evidence" value="ECO:0007669"/>
    <property type="project" value="UniProtKB-UniRule"/>
</dbReference>
<dbReference type="PATRIC" id="fig|405446.3.peg.1740"/>
<evidence type="ECO:0000259" key="8">
    <source>
        <dbReference type="Pfam" id="PF13354"/>
    </source>
</evidence>
<keyword evidence="5 6" id="KW-0046">Antibiotic resistance</keyword>
<dbReference type="InterPro" id="IPR006311">
    <property type="entry name" value="TAT_signal"/>
</dbReference>
<organism evidence="9 10">
    <name type="scientific">Stenotrophomonas terrae</name>
    <dbReference type="NCBI Taxonomy" id="405446"/>
    <lineage>
        <taxon>Bacteria</taxon>
        <taxon>Pseudomonadati</taxon>
        <taxon>Pseudomonadota</taxon>
        <taxon>Gammaproteobacteria</taxon>
        <taxon>Lysobacterales</taxon>
        <taxon>Lysobacteraceae</taxon>
        <taxon>Stenotrophomonas</taxon>
    </lineage>
</organism>
<dbReference type="RefSeq" id="WP_057628781.1">
    <property type="nucleotide sequence ID" value="NZ_LDJJ01000036.1"/>
</dbReference>
<evidence type="ECO:0000256" key="6">
    <source>
        <dbReference type="RuleBase" id="RU361140"/>
    </source>
</evidence>
<evidence type="ECO:0000256" key="1">
    <source>
        <dbReference type="ARBA" id="ARBA00001526"/>
    </source>
</evidence>
<dbReference type="EC" id="3.5.2.6" evidence="3 6"/>
<name>A0A0R0CLX2_9GAMM</name>
<evidence type="ECO:0000313" key="9">
    <source>
        <dbReference type="EMBL" id="KRG67034.1"/>
    </source>
</evidence>
<evidence type="ECO:0000256" key="3">
    <source>
        <dbReference type="ARBA" id="ARBA00012865"/>
    </source>
</evidence>
<proteinExistence type="inferred from homology"/>
<protein>
    <recommendedName>
        <fullName evidence="3 6">Beta-lactamase</fullName>
        <ecNumber evidence="3 6">3.5.2.6</ecNumber>
    </recommendedName>
</protein>
<accession>A0A0R0CLX2</accession>
<dbReference type="GO" id="GO:0030655">
    <property type="term" value="P:beta-lactam antibiotic catabolic process"/>
    <property type="evidence" value="ECO:0007669"/>
    <property type="project" value="InterPro"/>
</dbReference>
<evidence type="ECO:0000256" key="5">
    <source>
        <dbReference type="ARBA" id="ARBA00023251"/>
    </source>
</evidence>
<keyword evidence="7" id="KW-0732">Signal</keyword>
<dbReference type="Pfam" id="PF13354">
    <property type="entry name" value="Beta-lactamase2"/>
    <property type="match status" value="1"/>
</dbReference>
<dbReference type="PROSITE" id="PS00146">
    <property type="entry name" value="BETA_LACTAMASE_A"/>
    <property type="match status" value="1"/>
</dbReference>
<dbReference type="SUPFAM" id="SSF56601">
    <property type="entry name" value="beta-lactamase/transpeptidase-like"/>
    <property type="match status" value="1"/>
</dbReference>
<keyword evidence="10" id="KW-1185">Reference proteome</keyword>
<dbReference type="InterPro" id="IPR023650">
    <property type="entry name" value="Beta-lactam_class-A_AS"/>
</dbReference>
<dbReference type="PRINTS" id="PR00118">
    <property type="entry name" value="BLACTAMASEA"/>
</dbReference>
<dbReference type="InterPro" id="IPR000871">
    <property type="entry name" value="Beta-lactam_class-A"/>
</dbReference>
<dbReference type="NCBIfam" id="NF033103">
    <property type="entry name" value="bla_class_A"/>
    <property type="match status" value="1"/>
</dbReference>
<dbReference type="GO" id="GO:0046677">
    <property type="term" value="P:response to antibiotic"/>
    <property type="evidence" value="ECO:0007669"/>
    <property type="project" value="UniProtKB-UniRule"/>
</dbReference>
<feature type="chain" id="PRO_5006394265" description="Beta-lactamase" evidence="7">
    <location>
        <begin position="31"/>
        <end position="297"/>
    </location>
</feature>
<feature type="signal peptide" evidence="7">
    <location>
        <begin position="1"/>
        <end position="30"/>
    </location>
</feature>
<dbReference type="Proteomes" id="UP000051863">
    <property type="component" value="Unassembled WGS sequence"/>
</dbReference>
<evidence type="ECO:0000256" key="4">
    <source>
        <dbReference type="ARBA" id="ARBA00022801"/>
    </source>
</evidence>
<dbReference type="InterPro" id="IPR012338">
    <property type="entry name" value="Beta-lactam/transpept-like"/>
</dbReference>
<dbReference type="Gene3D" id="3.40.710.10">
    <property type="entry name" value="DD-peptidase/beta-lactamase superfamily"/>
    <property type="match status" value="1"/>
</dbReference>
<dbReference type="PANTHER" id="PTHR35333">
    <property type="entry name" value="BETA-LACTAMASE"/>
    <property type="match status" value="1"/>
</dbReference>
<keyword evidence="4 6" id="KW-0378">Hydrolase</keyword>
<comment type="catalytic activity">
    <reaction evidence="1 6">
        <text>a beta-lactam + H2O = a substituted beta-amino acid</text>
        <dbReference type="Rhea" id="RHEA:20401"/>
        <dbReference type="ChEBI" id="CHEBI:15377"/>
        <dbReference type="ChEBI" id="CHEBI:35627"/>
        <dbReference type="ChEBI" id="CHEBI:140347"/>
        <dbReference type="EC" id="3.5.2.6"/>
    </reaction>
</comment>
<dbReference type="PANTHER" id="PTHR35333:SF3">
    <property type="entry name" value="BETA-LACTAMASE-TYPE TRANSPEPTIDASE FOLD CONTAINING PROTEIN"/>
    <property type="match status" value="1"/>
</dbReference>
<comment type="similarity">
    <text evidence="2 6">Belongs to the class-A beta-lactamase family.</text>
</comment>
<comment type="caution">
    <text evidence="9">The sequence shown here is derived from an EMBL/GenBank/DDBJ whole genome shotgun (WGS) entry which is preliminary data.</text>
</comment>
<dbReference type="OrthoDB" id="9784149at2"/>